<dbReference type="CDD" id="cd02440">
    <property type="entry name" value="AdoMet_MTases"/>
    <property type="match status" value="1"/>
</dbReference>
<evidence type="ECO:0000256" key="6">
    <source>
        <dbReference type="SAM" id="Coils"/>
    </source>
</evidence>
<dbReference type="Gene3D" id="1.10.155.10">
    <property type="entry name" value="Chemotaxis receptor methyltransferase CheR, N-terminal domain"/>
    <property type="match status" value="1"/>
</dbReference>
<dbReference type="InterPro" id="IPR050903">
    <property type="entry name" value="Bact_Chemotaxis_MeTrfase"/>
</dbReference>
<reference evidence="10" key="3">
    <citation type="submission" date="2016-01" db="EMBL/GenBank/DDBJ databases">
        <authorList>
            <person name="Oliw E.H."/>
        </authorList>
    </citation>
    <scope>NUCLEOTIDE SEQUENCE</scope>
    <source>
        <strain evidence="10">IEC33</strain>
    </source>
</reference>
<dbReference type="PRINTS" id="PR00996">
    <property type="entry name" value="CHERMTFRASE"/>
</dbReference>
<evidence type="ECO:0000313" key="9">
    <source>
        <dbReference type="EMBL" id="ORW31320.1"/>
    </source>
</evidence>
<protein>
    <recommendedName>
        <fullName evidence="2">protein-glutamate O-methyltransferase</fullName>
        <ecNumber evidence="2">2.1.1.80</ecNumber>
    </recommendedName>
</protein>
<dbReference type="Pfam" id="PF13188">
    <property type="entry name" value="PAS_8"/>
    <property type="match status" value="1"/>
</dbReference>
<keyword evidence="5" id="KW-0949">S-adenosyl-L-methionine</keyword>
<evidence type="ECO:0000256" key="5">
    <source>
        <dbReference type="ARBA" id="ARBA00022691"/>
    </source>
</evidence>
<dbReference type="OrthoDB" id="9816309at2"/>
<sequence length="613" mass="68837">MDATTDEAFEALLRYMRDSRGFDFTGYKRTSLMRRVRHRMDQAGYSTFEEYLDVLQASSDEFAALFNTILINVTAFFRDPDAWDFIAAEVIPRMLAERGPDDPIRVWSAGCASGQEAYTLAMLLAEALGPDAFRQRVKIYATDIDEEALSEARAASYDAKAIESVPADLLARYFEQANSRYVFHKDLRRAVIFGRNDLVKDAPISRVDLLVCRNTLMYLNAETQRNVVGRLHFALAPQGTLFLGHAEMLLSHSDRFSPLNLKNRIFRKVPGGQGAVERYDPAAAFYERHGDLPGLTTVRDLAFRASPVAQIVITGEDTVAMINQQAENIFGLSARDIGRLLRDLEVSYRPVELRAYLEQAKVERRSTRIPDVKWQRPGAETVWFEIHVNPLVDAENGLLGVSIVFFDVTATRALLDKVVQTNRQLEAAYEELQSTNEELETTNEELQSTVEELETTNEELQSTNEELETMNEELQSTNDELHTINDALRERSVELDDATNFLDSLINSVQLGMVVVDREMRVVVWNRGCEDLWGLRSDETTGTRLTGLDIGLPLDSVRPLIGNAFVDPDSSGETVVDAVNRRGRKARVRVVCTSFRSTDGTVGGALLLMEVVG</sequence>
<reference evidence="11 12" key="1">
    <citation type="journal article" date="2015" name="Emerg. Microbes Infect.">
        <title>Characterization of 17 strains belonging to the Mycobacterium simiae complex and description of Mycobacterium paraense sp. nov.</title>
        <authorList>
            <person name="Fusco da Costa A.R."/>
            <person name="Fedrizzi T."/>
            <person name="Lopes M.L."/>
            <person name="Pecorari M."/>
            <person name="Oliveira da Costa W.L."/>
            <person name="Giacobazzi E."/>
            <person name="da Costa Bahia J.R."/>
            <person name="De Sanctis V."/>
            <person name="Batista Lima K.V."/>
            <person name="Bertorelli R."/>
            <person name="Grottola A."/>
            <person name="Fabio A."/>
            <person name="Mariottini A."/>
            <person name="Ferretti P."/>
            <person name="Di Leva F."/>
            <person name="Fregni Serpini G."/>
            <person name="Tagliazucchi S."/>
            <person name="Rumpianesi F."/>
            <person name="Jousson O."/>
            <person name="Segata N."/>
            <person name="Tortoli E."/>
        </authorList>
    </citation>
    <scope>NUCLEOTIDE SEQUENCE [LARGE SCALE GENOMIC DNA]</scope>
    <source>
        <strain evidence="9 12">FI-07156</strain>
        <strain evidence="10 11">IEC33</strain>
    </source>
</reference>
<dbReference type="Proteomes" id="UP000193285">
    <property type="component" value="Unassembled WGS sequence"/>
</dbReference>
<feature type="domain" description="PAS" evidence="7">
    <location>
        <begin position="498"/>
        <end position="542"/>
    </location>
</feature>
<dbReference type="EMBL" id="LQPN01000059">
    <property type="protein sequence ID" value="ORW43352.1"/>
    <property type="molecule type" value="Genomic_DNA"/>
</dbReference>
<evidence type="ECO:0000259" key="8">
    <source>
        <dbReference type="PROSITE" id="PS50123"/>
    </source>
</evidence>
<dbReference type="Gene3D" id="1.10.287.620">
    <property type="entry name" value="Helix Hairpins"/>
    <property type="match status" value="1"/>
</dbReference>
<dbReference type="SMART" id="SM00138">
    <property type="entry name" value="MeTrc"/>
    <property type="match status" value="1"/>
</dbReference>
<dbReference type="Pfam" id="PF03705">
    <property type="entry name" value="CheR_N"/>
    <property type="match status" value="1"/>
</dbReference>
<dbReference type="RefSeq" id="WP_085103896.1">
    <property type="nucleotide sequence ID" value="NZ_LQPK01000014.1"/>
</dbReference>
<dbReference type="EMBL" id="LQPK01000014">
    <property type="protein sequence ID" value="ORW31320.1"/>
    <property type="molecule type" value="Genomic_DNA"/>
</dbReference>
<feature type="coiled-coil region" evidence="6">
    <location>
        <begin position="415"/>
        <end position="491"/>
    </location>
</feature>
<dbReference type="InterPro" id="IPR000780">
    <property type="entry name" value="CheR_MeTrfase"/>
</dbReference>
<dbReference type="InterPro" id="IPR000014">
    <property type="entry name" value="PAS"/>
</dbReference>
<evidence type="ECO:0000313" key="12">
    <source>
        <dbReference type="Proteomes" id="UP000193801"/>
    </source>
</evidence>
<comment type="caution">
    <text evidence="10">The sequence shown here is derived from an EMBL/GenBank/DDBJ whole genome shotgun (WGS) entry which is preliminary data.</text>
</comment>
<feature type="domain" description="CheR-type methyltransferase" evidence="8">
    <location>
        <begin position="1"/>
        <end position="267"/>
    </location>
</feature>
<keyword evidence="12" id="KW-1185">Reference proteome</keyword>
<evidence type="ECO:0000259" key="7">
    <source>
        <dbReference type="PROSITE" id="PS50112"/>
    </source>
</evidence>
<comment type="catalytic activity">
    <reaction evidence="1">
        <text>L-glutamyl-[protein] + S-adenosyl-L-methionine = [protein]-L-glutamate 5-O-methyl ester + S-adenosyl-L-homocysteine</text>
        <dbReference type="Rhea" id="RHEA:24452"/>
        <dbReference type="Rhea" id="RHEA-COMP:10208"/>
        <dbReference type="Rhea" id="RHEA-COMP:10311"/>
        <dbReference type="ChEBI" id="CHEBI:29973"/>
        <dbReference type="ChEBI" id="CHEBI:57856"/>
        <dbReference type="ChEBI" id="CHEBI:59789"/>
        <dbReference type="ChEBI" id="CHEBI:82795"/>
        <dbReference type="EC" id="2.1.1.80"/>
    </reaction>
</comment>
<dbReference type="InterPro" id="IPR035965">
    <property type="entry name" value="PAS-like_dom_sf"/>
</dbReference>
<dbReference type="PANTHER" id="PTHR24422">
    <property type="entry name" value="CHEMOTAXIS PROTEIN METHYLTRANSFERASE"/>
    <property type="match status" value="1"/>
</dbReference>
<evidence type="ECO:0000256" key="3">
    <source>
        <dbReference type="ARBA" id="ARBA00022603"/>
    </source>
</evidence>
<organism evidence="10 11">
    <name type="scientific">Mycobacterium paraense</name>
    <dbReference type="NCBI Taxonomy" id="767916"/>
    <lineage>
        <taxon>Bacteria</taxon>
        <taxon>Bacillati</taxon>
        <taxon>Actinomycetota</taxon>
        <taxon>Actinomycetes</taxon>
        <taxon>Mycobacteriales</taxon>
        <taxon>Mycobacteriaceae</taxon>
        <taxon>Mycobacterium</taxon>
        <taxon>Mycobacterium simiae complex</taxon>
    </lineage>
</organism>
<gene>
    <name evidence="10" type="ORF">AWB90_18915</name>
    <name evidence="9" type="ORF">AWB91_16420</name>
</gene>
<proteinExistence type="predicted"/>
<dbReference type="InterPro" id="IPR029063">
    <property type="entry name" value="SAM-dependent_MTases_sf"/>
</dbReference>
<keyword evidence="3" id="KW-0489">Methyltransferase</keyword>
<dbReference type="GO" id="GO:0032259">
    <property type="term" value="P:methylation"/>
    <property type="evidence" value="ECO:0007669"/>
    <property type="project" value="UniProtKB-KW"/>
</dbReference>
<dbReference type="Gene3D" id="3.40.50.150">
    <property type="entry name" value="Vaccinia Virus protein VP39"/>
    <property type="match status" value="1"/>
</dbReference>
<name>A0A1X2A812_9MYCO</name>
<dbReference type="SUPFAM" id="SSF53335">
    <property type="entry name" value="S-adenosyl-L-methionine-dependent methyltransferases"/>
    <property type="match status" value="1"/>
</dbReference>
<dbReference type="NCBIfam" id="TIGR00229">
    <property type="entry name" value="sensory_box"/>
    <property type="match status" value="2"/>
</dbReference>
<dbReference type="PROSITE" id="PS50123">
    <property type="entry name" value="CHER"/>
    <property type="match status" value="1"/>
</dbReference>
<dbReference type="InterPro" id="IPR036804">
    <property type="entry name" value="CheR_N_sf"/>
</dbReference>
<reference evidence="9" key="2">
    <citation type="submission" date="2016-01" db="EMBL/GenBank/DDBJ databases">
        <authorList>
            <person name="Ana R.F.D.C."/>
            <person name="Tarcisio F."/>
            <person name="Maria L.L."/>
            <person name="Monica P."/>
            <person name="Wana L.O.D.C."/>
            <person name="Elisabetta G."/>
            <person name="Jeann R.D.C.B."/>
            <person name="Veronica D.S."/>
            <person name="Karla V.B.L."/>
            <person name="Roberto B."/>
            <person name="Antonella G."/>
            <person name="Anna F."/>
            <person name="Alessandro M."/>
            <person name="Pamela F."/>
            <person name="Francesca D.L."/>
            <person name="Giulia F.S."/>
            <person name="Sara T."/>
            <person name="Fabio R."/>
            <person name="Olivier J."/>
            <person name="Nicola S."/>
            <person name="Enrico T."/>
        </authorList>
    </citation>
    <scope>NUCLEOTIDE SEQUENCE</scope>
    <source>
        <strain evidence="9">FI-07156</strain>
    </source>
</reference>
<dbReference type="GO" id="GO:0008983">
    <property type="term" value="F:protein-glutamate O-methyltransferase activity"/>
    <property type="evidence" value="ECO:0007669"/>
    <property type="project" value="UniProtKB-EC"/>
</dbReference>
<dbReference type="InterPro" id="IPR022641">
    <property type="entry name" value="CheR_N"/>
</dbReference>
<dbReference type="SUPFAM" id="SSF47757">
    <property type="entry name" value="Chemotaxis receptor methyltransferase CheR, N-terminal domain"/>
    <property type="match status" value="1"/>
</dbReference>
<evidence type="ECO:0000256" key="4">
    <source>
        <dbReference type="ARBA" id="ARBA00022679"/>
    </source>
</evidence>
<accession>A0A1X2A812</accession>
<dbReference type="InterPro" id="IPR022642">
    <property type="entry name" value="CheR_C"/>
</dbReference>
<dbReference type="EC" id="2.1.1.80" evidence="2"/>
<dbReference type="Proteomes" id="UP000193801">
    <property type="component" value="Unassembled WGS sequence"/>
</dbReference>
<evidence type="ECO:0000313" key="10">
    <source>
        <dbReference type="EMBL" id="ORW43352.1"/>
    </source>
</evidence>
<evidence type="ECO:0000256" key="2">
    <source>
        <dbReference type="ARBA" id="ARBA00012534"/>
    </source>
</evidence>
<evidence type="ECO:0000313" key="11">
    <source>
        <dbReference type="Proteomes" id="UP000193285"/>
    </source>
</evidence>
<dbReference type="Pfam" id="PF01739">
    <property type="entry name" value="CheR"/>
    <property type="match status" value="1"/>
</dbReference>
<dbReference type="STRING" id="767916.AWB91_16420"/>
<dbReference type="Gene3D" id="3.30.450.20">
    <property type="entry name" value="PAS domain"/>
    <property type="match status" value="2"/>
</dbReference>
<dbReference type="PANTHER" id="PTHR24422:SF10">
    <property type="entry name" value="CHEMOTAXIS PROTEIN METHYLTRANSFERASE 2"/>
    <property type="match status" value="1"/>
</dbReference>
<dbReference type="CDD" id="cd00130">
    <property type="entry name" value="PAS"/>
    <property type="match status" value="1"/>
</dbReference>
<dbReference type="Pfam" id="PF13426">
    <property type="entry name" value="PAS_9"/>
    <property type="match status" value="1"/>
</dbReference>
<dbReference type="PROSITE" id="PS50112">
    <property type="entry name" value="PAS"/>
    <property type="match status" value="1"/>
</dbReference>
<dbReference type="SMART" id="SM00091">
    <property type="entry name" value="PAS"/>
    <property type="match status" value="2"/>
</dbReference>
<keyword evidence="4" id="KW-0808">Transferase</keyword>
<dbReference type="SUPFAM" id="SSF55785">
    <property type="entry name" value="PYP-like sensor domain (PAS domain)"/>
    <property type="match status" value="2"/>
</dbReference>
<evidence type="ECO:0000256" key="1">
    <source>
        <dbReference type="ARBA" id="ARBA00001541"/>
    </source>
</evidence>
<keyword evidence="6" id="KW-0175">Coiled coil</keyword>
<dbReference type="AlphaFoldDB" id="A0A1X2A812"/>